<protein>
    <submittedName>
        <fullName evidence="1">Uncharacterized protein</fullName>
    </submittedName>
</protein>
<dbReference type="EMBL" id="AGSN01000055">
    <property type="protein sequence ID" value="EHH13146.1"/>
    <property type="molecule type" value="Genomic_DNA"/>
</dbReference>
<keyword evidence="2" id="KW-1185">Reference proteome</keyword>
<dbReference type="AlphaFoldDB" id="G6Y595"/>
<gene>
    <name evidence="1" type="ORF">MEA186_05521</name>
</gene>
<feature type="non-terminal residue" evidence="1">
    <location>
        <position position="1"/>
    </location>
</feature>
<organism evidence="1 2">
    <name type="scientific">Mesorhizobium amorphae CCNWGS0123</name>
    <dbReference type="NCBI Taxonomy" id="1082933"/>
    <lineage>
        <taxon>Bacteria</taxon>
        <taxon>Pseudomonadati</taxon>
        <taxon>Pseudomonadota</taxon>
        <taxon>Alphaproteobacteria</taxon>
        <taxon>Hyphomicrobiales</taxon>
        <taxon>Phyllobacteriaceae</taxon>
        <taxon>Mesorhizobium</taxon>
    </lineage>
</organism>
<sequence>LDASSAGEFATDAELALAANWDRTASSVKNMTFIALKTTEA</sequence>
<proteinExistence type="predicted"/>
<name>G6Y595_9HYPH</name>
<accession>G6Y595</accession>
<evidence type="ECO:0000313" key="2">
    <source>
        <dbReference type="Proteomes" id="UP000002949"/>
    </source>
</evidence>
<evidence type="ECO:0000313" key="1">
    <source>
        <dbReference type="EMBL" id="EHH13146.1"/>
    </source>
</evidence>
<reference evidence="1 2" key="1">
    <citation type="journal article" date="2012" name="J. Bacteriol.">
        <title>Draft Genome Sequence of Plant Growth-Promoting Rhizobium Mesorhizobium amorphae, Isolated from Zinc-Lead Mine Tailings.</title>
        <authorList>
            <person name="Hao X."/>
            <person name="Lin Y."/>
            <person name="Johnstone L."/>
            <person name="Baltrus D.A."/>
            <person name="Miller S.J."/>
            <person name="Wei G."/>
            <person name="Rensing C."/>
        </authorList>
    </citation>
    <scope>NUCLEOTIDE SEQUENCE [LARGE SCALE GENOMIC DNA]</scope>
    <source>
        <strain evidence="1 2">CCNWGS0123</strain>
    </source>
</reference>
<dbReference type="Proteomes" id="UP000002949">
    <property type="component" value="Unassembled WGS sequence"/>
</dbReference>